<proteinExistence type="predicted"/>
<dbReference type="AlphaFoldDB" id="A0A8S3HBN5"/>
<dbReference type="Gene3D" id="1.20.58.900">
    <property type="match status" value="1"/>
</dbReference>
<evidence type="ECO:0000313" key="2">
    <source>
        <dbReference type="Proteomes" id="UP000676336"/>
    </source>
</evidence>
<dbReference type="InterPro" id="IPR037213">
    <property type="entry name" value="Run_dom_sf"/>
</dbReference>
<comment type="caution">
    <text evidence="1">The sequence shown here is derived from an EMBL/GenBank/DDBJ whole genome shotgun (WGS) entry which is preliminary data.</text>
</comment>
<sequence>MFSNESINTERENNNLLSLIKLTLNTLIDHSSSTELSVLDDRNNDVTNFILTLERILNFRLKANWLSERRYFWDFIRPACIGSSRKN</sequence>
<feature type="non-terminal residue" evidence="1">
    <location>
        <position position="1"/>
    </location>
</feature>
<organism evidence="1 2">
    <name type="scientific">Rotaria magnacalcarata</name>
    <dbReference type="NCBI Taxonomy" id="392030"/>
    <lineage>
        <taxon>Eukaryota</taxon>
        <taxon>Metazoa</taxon>
        <taxon>Spiralia</taxon>
        <taxon>Gnathifera</taxon>
        <taxon>Rotifera</taxon>
        <taxon>Eurotatoria</taxon>
        <taxon>Bdelloidea</taxon>
        <taxon>Philodinida</taxon>
        <taxon>Philodinidae</taxon>
        <taxon>Rotaria</taxon>
    </lineage>
</organism>
<dbReference type="Proteomes" id="UP000676336">
    <property type="component" value="Unassembled WGS sequence"/>
</dbReference>
<accession>A0A8S3HBN5</accession>
<gene>
    <name evidence="1" type="ORF">SMN809_LOCUS68832</name>
</gene>
<reference evidence="1" key="1">
    <citation type="submission" date="2021-02" db="EMBL/GenBank/DDBJ databases">
        <authorList>
            <person name="Nowell W R."/>
        </authorList>
    </citation>
    <scope>NUCLEOTIDE SEQUENCE</scope>
</reference>
<dbReference type="SUPFAM" id="SSF140741">
    <property type="entry name" value="RUN domain-like"/>
    <property type="match status" value="1"/>
</dbReference>
<protein>
    <submittedName>
        <fullName evidence="1">Uncharacterized protein</fullName>
    </submittedName>
</protein>
<name>A0A8S3HBN5_9BILA</name>
<evidence type="ECO:0000313" key="1">
    <source>
        <dbReference type="EMBL" id="CAF5180642.1"/>
    </source>
</evidence>
<dbReference type="EMBL" id="CAJOBI010318198">
    <property type="protein sequence ID" value="CAF5180642.1"/>
    <property type="molecule type" value="Genomic_DNA"/>
</dbReference>